<proteinExistence type="predicted"/>
<dbReference type="EMBL" id="MT496837">
    <property type="protein sequence ID" value="QKN22505.1"/>
    <property type="molecule type" value="Genomic_DNA"/>
</dbReference>
<sequence length="302" mass="33793">MRHKILFLAFLVFSNEILLNNAIKRNYPSLTPISNSASYTNENKRMAEDIIIAVNQGKIHVMDELKRLQAEILSTDQTLKTEILMDKTETANNLKRHSGNILYHLNSLTSWLSAEIPKVKLLVNTNYEATSDVLANIQSALLDITNMNKEFQTWKKDVGDDVNLKFNKIIAILEMIHRNTDFGNTDSTSLGSQIHDLIDTVDAVAISIGAIDKRLPGIDSNGDGIIRSLQTNFDSLNLKLEGFTKVSTNINTITKRLEDVLSKMSHQSYPENDNHMPNAGSIPNVYTGVPNSFQFKASTEDN</sequence>
<evidence type="ECO:0000313" key="1">
    <source>
        <dbReference type="EMBL" id="QKN22505.1"/>
    </source>
</evidence>
<reference evidence="1" key="1">
    <citation type="journal article" date="2021" name="Virus">
        <title>The discovery, distribution and diversity of DNA viruses associated with Drosophila melanogaster in Europe.</title>
        <authorList>
            <person name="Wallace M.A."/>
            <person name="Coffman K.A."/>
            <person name="Gilbert C."/>
            <person name="Ravindran S."/>
            <person name="Albery G.F."/>
            <person name="Abbott J."/>
            <person name="Argyridou E."/>
            <person name="Bellosta P."/>
            <person name="Betancourt A.J."/>
            <person name="Colinet H."/>
            <person name="Eric K."/>
            <person name="Glaser-Schmitt A."/>
            <person name="Grath S."/>
            <person name="Jelic M."/>
            <person name="Kankare M."/>
            <person name="Kozeretska I."/>
            <person name="Loeschcke V."/>
            <person name="Montchamp-Moreau C."/>
            <person name="Ometto L."/>
            <person name="Onder B.S."/>
            <person name="Orengo D.J."/>
            <person name="Parsch J."/>
            <person name="Pascual M."/>
            <person name="Patenkovic A."/>
            <person name="Puerma E."/>
            <person name="Ritchie M.G."/>
            <person name="Rota-Stabelli O."/>
            <person name="Schou M.F."/>
            <person name="Serga S.V."/>
            <person name="Stamenkovic-Radak M."/>
            <person name="Tanaskovic M."/>
            <person name="Veselinovic M.S."/>
            <person name="Vieira J."/>
            <person name="Vieira C.P."/>
            <person name="Kapun M."/>
            <person name="Flatt T."/>
            <person name="Gonzalez J."/>
            <person name="Staubach F."/>
            <person name="Obbard D.J."/>
        </authorList>
    </citation>
    <scope>NUCLEOTIDE SEQUENCE</scope>
    <source>
        <strain evidence="1">Filamentous_ES_Gim_15_30_pool</strain>
    </source>
</reference>
<accession>A0A6M9U067</accession>
<organism evidence="1">
    <name type="scientific">Drosophila-associated filamentous virus</name>
    <dbReference type="NCBI Taxonomy" id="2743186"/>
    <lineage>
        <taxon>Viruses</taxon>
    </lineage>
</organism>
<name>A0A6M9U067_9VIRU</name>
<gene>
    <name evidence="1" type="primary">ORF51</name>
</gene>
<protein>
    <submittedName>
        <fullName evidence="1">Uncharacterized protein</fullName>
    </submittedName>
</protein>